<comment type="catalytic activity">
    <reaction evidence="6">
        <text>N-acetyl-alpha-D-glucosamine 1-phosphate + UTP + H(+) = UDP-N-acetyl-alpha-D-glucosamine + diphosphate</text>
        <dbReference type="Rhea" id="RHEA:13509"/>
        <dbReference type="ChEBI" id="CHEBI:15378"/>
        <dbReference type="ChEBI" id="CHEBI:33019"/>
        <dbReference type="ChEBI" id="CHEBI:46398"/>
        <dbReference type="ChEBI" id="CHEBI:57705"/>
        <dbReference type="ChEBI" id="CHEBI:57776"/>
        <dbReference type="EC" id="2.7.7.23"/>
    </reaction>
</comment>
<dbReference type="InterPro" id="IPR039741">
    <property type="entry name" value="UDP-sugar_pyrophosphorylase"/>
</dbReference>
<evidence type="ECO:0000256" key="5">
    <source>
        <dbReference type="ARBA" id="ARBA00022695"/>
    </source>
</evidence>
<sequence length="481" mass="54183">MSSVIREKYEKAGQSHIFKYWEQLDQTQQNNFINQLSKINDPQSFINDVSNAIEYSSNISSAKEYTQLPETSFNSTITSSTEQLLEWESKGLELIKNGKVGIILMAGGQGTRLGSTSPKGCYDVGLPSHKSLFQIQVERMRKLELLANRDENNHNVLTLYIMTSGPTRKNTEDFFKENNYFGWNENQIVFFNQGTLPAVDLEGKKLLLAEDKCSLVESPDGNGGLYKALYDNSILEDFKSRGIEHIHMYCIDNILVKVGDPLFIGYSAINNFDVATKVVRKNEPSEKVGLIVLDKTNNVPCVIEYSEISNELAESNDSNDPKLLKLRAANIVNHYYKVEFLEKMVPEWINSRNYLPYHIAKKKISCIDTTTNKFIQPTEPNGIKMEQFIFDVFPSVLLNKFGCLEVAREDEFSPLKNAPGSPSDSPEMCRMNCLKRSTKWIIANGGEVKEGALIEVSPLTSYSGEGLHDVKGKVFEDGSIV</sequence>
<dbReference type="Proteomes" id="UP001378960">
    <property type="component" value="Unassembled WGS sequence"/>
</dbReference>
<reference evidence="7 8" key="1">
    <citation type="journal article" date="2023" name="Elife">
        <title>Identification of key yeast species and microbe-microbe interactions impacting larval growth of Drosophila in the wild.</title>
        <authorList>
            <person name="Mure A."/>
            <person name="Sugiura Y."/>
            <person name="Maeda R."/>
            <person name="Honda K."/>
            <person name="Sakurai N."/>
            <person name="Takahashi Y."/>
            <person name="Watada M."/>
            <person name="Katoh T."/>
            <person name="Gotoh A."/>
            <person name="Gotoh Y."/>
            <person name="Taniguchi I."/>
            <person name="Nakamura K."/>
            <person name="Hayashi T."/>
            <person name="Katayama T."/>
            <person name="Uemura T."/>
            <person name="Hattori Y."/>
        </authorList>
    </citation>
    <scope>NUCLEOTIDE SEQUENCE [LARGE SCALE GENOMIC DNA]</scope>
    <source>
        <strain evidence="7 8">PK-24</strain>
    </source>
</reference>
<dbReference type="GO" id="GO:0003977">
    <property type="term" value="F:UDP-N-acetylglucosamine diphosphorylase activity"/>
    <property type="evidence" value="ECO:0007669"/>
    <property type="project" value="UniProtKB-EC"/>
</dbReference>
<keyword evidence="4" id="KW-0808">Transferase</keyword>
<accession>A0AAV5QY56</accession>
<dbReference type="SUPFAM" id="SSF53448">
    <property type="entry name" value="Nucleotide-diphospho-sugar transferases"/>
    <property type="match status" value="1"/>
</dbReference>
<comment type="caution">
    <text evidence="7">The sequence shown here is derived from an EMBL/GenBank/DDBJ whole genome shotgun (WGS) entry which is preliminary data.</text>
</comment>
<dbReference type="InterPro" id="IPR029044">
    <property type="entry name" value="Nucleotide-diphossugar_trans"/>
</dbReference>
<proteinExistence type="inferred from homology"/>
<evidence type="ECO:0000313" key="7">
    <source>
        <dbReference type="EMBL" id="GMM43965.1"/>
    </source>
</evidence>
<dbReference type="PANTHER" id="PTHR11952">
    <property type="entry name" value="UDP- GLUCOSE PYROPHOSPHORYLASE"/>
    <property type="match status" value="1"/>
</dbReference>
<keyword evidence="8" id="KW-1185">Reference proteome</keyword>
<evidence type="ECO:0000256" key="3">
    <source>
        <dbReference type="ARBA" id="ARBA00012457"/>
    </source>
</evidence>
<evidence type="ECO:0000256" key="6">
    <source>
        <dbReference type="ARBA" id="ARBA00048493"/>
    </source>
</evidence>
<dbReference type="AlphaFoldDB" id="A0AAV5QY56"/>
<gene>
    <name evidence="7" type="ORF">DAPK24_005400</name>
</gene>
<dbReference type="Pfam" id="PF01704">
    <property type="entry name" value="UDPGP"/>
    <property type="match status" value="1"/>
</dbReference>
<dbReference type="EC" id="2.7.7.23" evidence="3"/>
<comment type="pathway">
    <text evidence="1">Nucleotide-sugar biosynthesis; UDP-N-acetyl-alpha-D-glucosamine biosynthesis; UDP-N-acetyl-alpha-D-glucosamine from N-acetyl-alpha-D-glucosamine 1-phosphate: step 1/1.</text>
</comment>
<dbReference type="InterPro" id="IPR002618">
    <property type="entry name" value="UDPGP_fam"/>
</dbReference>
<dbReference type="Gene3D" id="3.90.550.10">
    <property type="entry name" value="Spore Coat Polysaccharide Biosynthesis Protein SpsA, Chain A"/>
    <property type="match status" value="1"/>
</dbReference>
<dbReference type="CDD" id="cd04193">
    <property type="entry name" value="UDPGlcNAc_PPase"/>
    <property type="match status" value="1"/>
</dbReference>
<evidence type="ECO:0000256" key="4">
    <source>
        <dbReference type="ARBA" id="ARBA00022679"/>
    </source>
</evidence>
<dbReference type="EMBL" id="BTGB01000001">
    <property type="protein sequence ID" value="GMM43965.1"/>
    <property type="molecule type" value="Genomic_DNA"/>
</dbReference>
<dbReference type="FunFam" id="3.90.550.10:FF:000075">
    <property type="entry name" value="Probable UDP-N-acetylglucosamine pyrophosphorylase"/>
    <property type="match status" value="1"/>
</dbReference>
<evidence type="ECO:0000313" key="8">
    <source>
        <dbReference type="Proteomes" id="UP001378960"/>
    </source>
</evidence>
<comment type="similarity">
    <text evidence="2">Belongs to the UDPGP type 1 family.</text>
</comment>
<organism evidence="7 8">
    <name type="scientific">Pichia kluyveri</name>
    <name type="common">Yeast</name>
    <dbReference type="NCBI Taxonomy" id="36015"/>
    <lineage>
        <taxon>Eukaryota</taxon>
        <taxon>Fungi</taxon>
        <taxon>Dikarya</taxon>
        <taxon>Ascomycota</taxon>
        <taxon>Saccharomycotina</taxon>
        <taxon>Pichiomycetes</taxon>
        <taxon>Pichiales</taxon>
        <taxon>Pichiaceae</taxon>
        <taxon>Pichia</taxon>
    </lineage>
</organism>
<evidence type="ECO:0000256" key="1">
    <source>
        <dbReference type="ARBA" id="ARBA00005208"/>
    </source>
</evidence>
<dbReference type="PANTHER" id="PTHR11952:SF2">
    <property type="entry name" value="LD24639P"/>
    <property type="match status" value="1"/>
</dbReference>
<protein>
    <recommendedName>
        <fullName evidence="3">UDP-N-acetylglucosamine diphosphorylase</fullName>
        <ecNumber evidence="3">2.7.7.23</ecNumber>
    </recommendedName>
</protein>
<keyword evidence="5" id="KW-0548">Nucleotidyltransferase</keyword>
<evidence type="ECO:0000256" key="2">
    <source>
        <dbReference type="ARBA" id="ARBA00010401"/>
    </source>
</evidence>
<dbReference type="GO" id="GO:0006048">
    <property type="term" value="P:UDP-N-acetylglucosamine biosynthetic process"/>
    <property type="evidence" value="ECO:0007669"/>
    <property type="project" value="TreeGrafter"/>
</dbReference>
<name>A0AAV5QY56_PICKL</name>